<dbReference type="GO" id="GO:0044550">
    <property type="term" value="P:secondary metabolite biosynthetic process"/>
    <property type="evidence" value="ECO:0007669"/>
    <property type="project" value="UniProtKB-ARBA"/>
</dbReference>
<dbReference type="VEuPathDB" id="FungiDB:ATCC64974_37250"/>
<dbReference type="InterPro" id="IPR036291">
    <property type="entry name" value="NAD(P)-bd_dom_sf"/>
</dbReference>
<comment type="similarity">
    <text evidence="1">Belongs to the short-chain dehydrogenases/reductases (SDR) family.</text>
</comment>
<evidence type="ECO:0000256" key="3">
    <source>
        <dbReference type="ARBA" id="ARBA00023002"/>
    </source>
</evidence>
<dbReference type="VEuPathDB" id="FungiDB:An12g04990"/>
<reference evidence="6" key="1">
    <citation type="journal article" date="2016" name="Genome Announc.">
        <title>Draft genome sequence of Aspergillus niger strain An76.</title>
        <authorList>
            <person name="Gong W."/>
            <person name="Cheng Z."/>
            <person name="Zhang H."/>
            <person name="Liu L."/>
            <person name="Gao P."/>
            <person name="Wang L."/>
        </authorList>
    </citation>
    <scope>NUCLEOTIDE SEQUENCE [LARGE SCALE GENOMIC DNA]</scope>
    <source>
        <strain evidence="6">An76</strain>
    </source>
</reference>
<name>A0A117E239_ASPNG</name>
<dbReference type="GO" id="GO:0016491">
    <property type="term" value="F:oxidoreductase activity"/>
    <property type="evidence" value="ECO:0007669"/>
    <property type="project" value="UniProtKB-KW"/>
</dbReference>
<dbReference type="Proteomes" id="UP000068243">
    <property type="component" value="Unassembled WGS sequence"/>
</dbReference>
<protein>
    <submittedName>
        <fullName evidence="5">Short chain alcohol dehydrogenase</fullName>
    </submittedName>
</protein>
<proteinExistence type="inferred from homology"/>
<evidence type="ECO:0000256" key="2">
    <source>
        <dbReference type="ARBA" id="ARBA00022857"/>
    </source>
</evidence>
<dbReference type="PANTHER" id="PTHR24321:SF8">
    <property type="entry name" value="ESTRADIOL 17-BETA-DEHYDROGENASE 8-RELATED"/>
    <property type="match status" value="1"/>
</dbReference>
<gene>
    <name evidence="5" type="ORF">ABL_07606</name>
</gene>
<dbReference type="PROSITE" id="PS00061">
    <property type="entry name" value="ADH_SHORT"/>
    <property type="match status" value="1"/>
</dbReference>
<dbReference type="VEuPathDB" id="FungiDB:M747DRAFT_317399"/>
<organism evidence="5 6">
    <name type="scientific">Aspergillus niger</name>
    <dbReference type="NCBI Taxonomy" id="5061"/>
    <lineage>
        <taxon>Eukaryota</taxon>
        <taxon>Fungi</taxon>
        <taxon>Dikarya</taxon>
        <taxon>Ascomycota</taxon>
        <taxon>Pezizomycotina</taxon>
        <taxon>Eurotiomycetes</taxon>
        <taxon>Eurotiomycetidae</taxon>
        <taxon>Eurotiales</taxon>
        <taxon>Aspergillaceae</taxon>
        <taxon>Aspergillus</taxon>
        <taxon>Aspergillus subgen. Circumdati</taxon>
    </lineage>
</organism>
<dbReference type="OrthoDB" id="1669814at2759"/>
<dbReference type="OMA" id="FHANPGY"/>
<evidence type="ECO:0000256" key="1">
    <source>
        <dbReference type="ARBA" id="ARBA00006484"/>
    </source>
</evidence>
<dbReference type="EMBL" id="BCMY01000014">
    <property type="protein sequence ID" value="GAQ44945.1"/>
    <property type="molecule type" value="Genomic_DNA"/>
</dbReference>
<dbReference type="Pfam" id="PF13561">
    <property type="entry name" value="adh_short_C2"/>
    <property type="match status" value="1"/>
</dbReference>
<dbReference type="CDD" id="cd05233">
    <property type="entry name" value="SDR_c"/>
    <property type="match status" value="1"/>
</dbReference>
<comment type="caution">
    <text evidence="5">The sequence shown here is derived from an EMBL/GenBank/DDBJ whole genome shotgun (WGS) entry which is preliminary data.</text>
</comment>
<keyword evidence="2" id="KW-0521">NADP</keyword>
<dbReference type="InterPro" id="IPR020904">
    <property type="entry name" value="Sc_DH/Rdtase_CS"/>
</dbReference>
<dbReference type="Gene3D" id="3.40.50.720">
    <property type="entry name" value="NAD(P)-binding Rossmann-like Domain"/>
    <property type="match status" value="1"/>
</dbReference>
<dbReference type="SUPFAM" id="SSF51735">
    <property type="entry name" value="NAD(P)-binding Rossmann-fold domains"/>
    <property type="match status" value="1"/>
</dbReference>
<dbReference type="PRINTS" id="PR00081">
    <property type="entry name" value="GDHRDH"/>
</dbReference>
<dbReference type="PANTHER" id="PTHR24321">
    <property type="entry name" value="DEHYDROGENASES, SHORT CHAIN"/>
    <property type="match status" value="1"/>
</dbReference>
<keyword evidence="4" id="KW-0472">Membrane</keyword>
<dbReference type="PRINTS" id="PR00080">
    <property type="entry name" value="SDRFAMILY"/>
</dbReference>
<sequence length="268" mass="28665">MTLTTDYHSGKAYVLTGGCSGIGLAVLHYLLARSAIVHVLDISSTPPELPSHLSQKEKNLHFYPNTDVSSVTAVQKAFVQITTTTPTLHGLINNAGIAYQPVAFGFESDDLFNRVMEVNVRGVWNVGKAFLSHILPSEADQQFIPATAREGRGVIVNLCSTASFHANPGYVTYTVSKHAVLGMTKAWAASFAGQGVRVNGVAPGATDTPLIDGISFKGHVQEQYLSQVPLGRRCAKPEEIADAVGFLLGKESSYMTGQVITVDGGRYI</sequence>
<accession>A0A117E239</accession>
<evidence type="ECO:0000313" key="5">
    <source>
        <dbReference type="EMBL" id="GAQ44945.1"/>
    </source>
</evidence>
<keyword evidence="4" id="KW-1133">Transmembrane helix</keyword>
<dbReference type="FunFam" id="3.40.50.720:FF:000084">
    <property type="entry name" value="Short-chain dehydrogenase reductase"/>
    <property type="match status" value="1"/>
</dbReference>
<evidence type="ECO:0000313" key="6">
    <source>
        <dbReference type="Proteomes" id="UP000068243"/>
    </source>
</evidence>
<dbReference type="AlphaFoldDB" id="A0A117E239"/>
<keyword evidence="3" id="KW-0560">Oxidoreductase</keyword>
<feature type="transmembrane region" description="Helical" evidence="4">
    <location>
        <begin position="12"/>
        <end position="31"/>
    </location>
</feature>
<evidence type="ECO:0000256" key="4">
    <source>
        <dbReference type="SAM" id="Phobius"/>
    </source>
</evidence>
<keyword evidence="4" id="KW-0812">Transmembrane</keyword>
<dbReference type="VEuPathDB" id="FungiDB:ASPNIDRAFT2_1163353"/>
<dbReference type="InterPro" id="IPR002347">
    <property type="entry name" value="SDR_fam"/>
</dbReference>